<organism evidence="2 3">
    <name type="scientific">Terrimicrobium sacchariphilum</name>
    <dbReference type="NCBI Taxonomy" id="690879"/>
    <lineage>
        <taxon>Bacteria</taxon>
        <taxon>Pseudomonadati</taxon>
        <taxon>Verrucomicrobiota</taxon>
        <taxon>Terrimicrobiia</taxon>
        <taxon>Terrimicrobiales</taxon>
        <taxon>Terrimicrobiaceae</taxon>
        <taxon>Terrimicrobium</taxon>
    </lineage>
</organism>
<dbReference type="NCBIfam" id="TIGR02595">
    <property type="entry name" value="PEP_CTERM"/>
    <property type="match status" value="1"/>
</dbReference>
<feature type="domain" description="Ice-binding protein C-terminal" evidence="1">
    <location>
        <begin position="577"/>
        <end position="600"/>
    </location>
</feature>
<dbReference type="AlphaFoldDB" id="A0A146G590"/>
<dbReference type="InterPro" id="IPR013517">
    <property type="entry name" value="FG-GAP"/>
</dbReference>
<evidence type="ECO:0000313" key="2">
    <source>
        <dbReference type="EMBL" id="GAT32154.1"/>
    </source>
</evidence>
<dbReference type="PANTHER" id="PTHR36220:SF1">
    <property type="entry name" value="GAMMA TUBULIN COMPLEX COMPONENT C-TERMINAL DOMAIN-CONTAINING PROTEIN"/>
    <property type="match status" value="1"/>
</dbReference>
<gene>
    <name evidence="2" type="ORF">TSACC_2551</name>
</gene>
<keyword evidence="3" id="KW-1185">Reference proteome</keyword>
<evidence type="ECO:0000259" key="1">
    <source>
        <dbReference type="Pfam" id="PF07589"/>
    </source>
</evidence>
<reference evidence="3" key="1">
    <citation type="journal article" date="2017" name="Genome Announc.">
        <title>Draft Genome Sequence of Terrimicrobium sacchariphilum NM-5T, a Facultative Anaerobic Soil Bacterium of the Class Spartobacteria.</title>
        <authorList>
            <person name="Qiu Y.L."/>
            <person name="Tourlousse D.M."/>
            <person name="Matsuura N."/>
            <person name="Ohashi A."/>
            <person name="Sekiguchi Y."/>
        </authorList>
    </citation>
    <scope>NUCLEOTIDE SEQUENCE [LARGE SCALE GENOMIC DNA]</scope>
    <source>
        <strain evidence="3">NM-5</strain>
    </source>
</reference>
<evidence type="ECO:0000313" key="3">
    <source>
        <dbReference type="Proteomes" id="UP000076023"/>
    </source>
</evidence>
<dbReference type="InParanoid" id="A0A146G590"/>
<sequence>MVRKGLLVVLLCGAGLGLEAEVRAAELTPSSGVPGTLFGTGASMDGGILVFGATGSSLAIGEAYLYRGLDPETGEATEAAKLVASDGAQDDLFSGPGRNSVSGTMALIGALRGTVGSNVNQGAGYIFRNLDTASGTVTETAKLAASDGANNDQFGTSVGLVGNMGLVGASNKRAAYVFRNLDTATGTVTENAKLVASDDAASSQFGGSVAISGSIGVVGAYWASINGNSQQGAAYIYRGLNTVTGTVTENAKLVASDGGAGDRFGGAMSISGNMAVVTAPRTTVGANTRQGAVYLYRDLDTATGTVTQNAKLSSSDGVASGNFGDSVAIDGTVALVGSLSTKIGANSAQGAVYLFRNLDTASGSVTENVKIFASSGTADMNFGSSVAMSGDQFAIGARGVDSKTGAAFTGSVSSMTTMDFGNTQRTIEGISFITQDDWTIGGTTSGNIVALSAGDAAQVVDGRSLYIGKGAGSNTNALALSGSLTAEEVAIGSVAGNVGNALVLNSGSLLTVDTIRLAGGNSIVIEGDYTDLASFLGYLGSAALNVWNGASWQTADNANVSSLLTASLEADYTRITAVPEPGSLALLGLGLAAAAVAWRRQVA</sequence>
<dbReference type="RefSeq" id="WP_075078001.1">
    <property type="nucleotide sequence ID" value="NZ_BDCO01000002.1"/>
</dbReference>
<proteinExistence type="predicted"/>
<dbReference type="InterPro" id="IPR013424">
    <property type="entry name" value="Ice-binding_C"/>
</dbReference>
<accession>A0A146G590</accession>
<protein>
    <submittedName>
        <fullName evidence="2">PEP-CTERM protein-sorting domain-containing protein</fullName>
    </submittedName>
</protein>
<dbReference type="Pfam" id="PF14312">
    <property type="entry name" value="FG-GAP_2"/>
    <property type="match status" value="6"/>
</dbReference>
<dbReference type="EMBL" id="BDCO01000002">
    <property type="protein sequence ID" value="GAT32154.1"/>
    <property type="molecule type" value="Genomic_DNA"/>
</dbReference>
<dbReference type="STRING" id="690879.TSACC_2551"/>
<name>A0A146G590_TERSA</name>
<dbReference type="Proteomes" id="UP000076023">
    <property type="component" value="Unassembled WGS sequence"/>
</dbReference>
<dbReference type="PANTHER" id="PTHR36220">
    <property type="entry name" value="UNNAMED PRODUCT"/>
    <property type="match status" value="1"/>
</dbReference>
<dbReference type="Pfam" id="PF07589">
    <property type="entry name" value="PEP-CTERM"/>
    <property type="match status" value="1"/>
</dbReference>
<comment type="caution">
    <text evidence="2">The sequence shown here is derived from an EMBL/GenBank/DDBJ whole genome shotgun (WGS) entry which is preliminary data.</text>
</comment>
<dbReference type="OrthoDB" id="200398at2"/>